<evidence type="ECO:0000313" key="2">
    <source>
        <dbReference type="EMBL" id="MDU0369626.1"/>
    </source>
</evidence>
<reference evidence="2 3" key="1">
    <citation type="submission" date="2023-10" db="EMBL/GenBank/DDBJ databases">
        <title>Hymenobacter endophyticus sp. nov., an isolate from the leaf tissues of wheat.</title>
        <authorList>
            <person name="Dai Y."/>
        </authorList>
    </citation>
    <scope>NUCLEOTIDE SEQUENCE [LARGE SCALE GENOMIC DNA]</scope>
    <source>
        <strain evidence="2 3">ZK17L-C2</strain>
    </source>
</reference>
<comment type="caution">
    <text evidence="2">The sequence shown here is derived from an EMBL/GenBank/DDBJ whole genome shotgun (WGS) entry which is preliminary data.</text>
</comment>
<name>A0ABU3TE20_9BACT</name>
<dbReference type="Gene3D" id="3.30.450.40">
    <property type="match status" value="1"/>
</dbReference>
<dbReference type="RefSeq" id="WP_315997117.1">
    <property type="nucleotide sequence ID" value="NZ_JAWDJT010000002.1"/>
</dbReference>
<accession>A0ABU3TE20</accession>
<evidence type="ECO:0000259" key="1">
    <source>
        <dbReference type="Pfam" id="PF01590"/>
    </source>
</evidence>
<organism evidence="2 3">
    <name type="scientific">Hymenobacter endophyticus</name>
    <dbReference type="NCBI Taxonomy" id="3076335"/>
    <lineage>
        <taxon>Bacteria</taxon>
        <taxon>Pseudomonadati</taxon>
        <taxon>Bacteroidota</taxon>
        <taxon>Cytophagia</taxon>
        <taxon>Cytophagales</taxon>
        <taxon>Hymenobacteraceae</taxon>
        <taxon>Hymenobacter</taxon>
    </lineage>
</organism>
<evidence type="ECO:0000313" key="3">
    <source>
        <dbReference type="Proteomes" id="UP001250698"/>
    </source>
</evidence>
<sequence length="115" mass="12657">MAQGQCGDATQEVLAVEQTLCSPAVRSREPVLVYFDLLAEPALTIDTAQERQVRFYAGVLVRTPQAFAIGTVRLADYEHRDFTEPEQQLLTQLAGLVMLALEARLRLLDTQGPAA</sequence>
<protein>
    <recommendedName>
        <fullName evidence="1">GAF domain-containing protein</fullName>
    </recommendedName>
</protein>
<dbReference type="InterPro" id="IPR003018">
    <property type="entry name" value="GAF"/>
</dbReference>
<proteinExistence type="predicted"/>
<dbReference type="Pfam" id="PF01590">
    <property type="entry name" value="GAF"/>
    <property type="match status" value="1"/>
</dbReference>
<dbReference type="InterPro" id="IPR029016">
    <property type="entry name" value="GAF-like_dom_sf"/>
</dbReference>
<keyword evidence="3" id="KW-1185">Reference proteome</keyword>
<feature type="domain" description="GAF" evidence="1">
    <location>
        <begin position="4"/>
        <end position="101"/>
    </location>
</feature>
<dbReference type="Proteomes" id="UP001250698">
    <property type="component" value="Unassembled WGS sequence"/>
</dbReference>
<gene>
    <name evidence="2" type="ORF">ROI90_04400</name>
</gene>
<dbReference type="SUPFAM" id="SSF55781">
    <property type="entry name" value="GAF domain-like"/>
    <property type="match status" value="1"/>
</dbReference>
<dbReference type="EMBL" id="JAWDJT010000002">
    <property type="protein sequence ID" value="MDU0369626.1"/>
    <property type="molecule type" value="Genomic_DNA"/>
</dbReference>